<dbReference type="GO" id="GO:0016829">
    <property type="term" value="F:lyase activity"/>
    <property type="evidence" value="ECO:0007669"/>
    <property type="project" value="UniProtKB-KW"/>
</dbReference>
<dbReference type="PROSITE" id="PS51819">
    <property type="entry name" value="VOC"/>
    <property type="match status" value="1"/>
</dbReference>
<keyword evidence="2" id="KW-0223">Dioxygenase</keyword>
<dbReference type="Proteomes" id="UP000256913">
    <property type="component" value="Unassembled WGS sequence"/>
</dbReference>
<keyword evidence="2" id="KW-0560">Oxidoreductase</keyword>
<dbReference type="Gene3D" id="3.10.180.10">
    <property type="entry name" value="2,3-Dihydroxybiphenyl 1,2-Dioxygenase, domain 1"/>
    <property type="match status" value="1"/>
</dbReference>
<name>A0A3E0A1P1_9ACTN</name>
<feature type="non-terminal residue" evidence="2">
    <location>
        <position position="1"/>
    </location>
</feature>
<accession>A0A3E0A1P1</accession>
<gene>
    <name evidence="2" type="ORF">DFJ67_8519</name>
</gene>
<dbReference type="PANTHER" id="PTHR39175">
    <property type="entry name" value="FAMILY PROTEIN, PUTATIVE (AFU_ORTHOLOGUE AFUA_3G15060)-RELATED"/>
    <property type="match status" value="1"/>
</dbReference>
<dbReference type="GO" id="GO:0051213">
    <property type="term" value="F:dioxygenase activity"/>
    <property type="evidence" value="ECO:0007669"/>
    <property type="project" value="UniProtKB-KW"/>
</dbReference>
<protein>
    <submittedName>
        <fullName evidence="2">Catechol 2,3-dioxygenase-like lactoylglutathione lyase family enzyme</fullName>
    </submittedName>
</protein>
<sequence>AERLAQPGHRDRRSCWSAGHCWVFLPLPRPRSGRACREGARSRFHDGFIAASKPYVRLAIVKPMIHHVQLACPRGSEAASRAFYSGVLGLAEKPKPPALAARGGCWFTGGEIELHLGVEDDFRPARKAHPGLLWPDLDALAERLTAAGYPVVWGNDELPGMRRFHTEDAHGNRLEFLAPL</sequence>
<dbReference type="InterPro" id="IPR029068">
    <property type="entry name" value="Glyas_Bleomycin-R_OHBP_Dase"/>
</dbReference>
<dbReference type="Pfam" id="PF00903">
    <property type="entry name" value="Glyoxalase"/>
    <property type="match status" value="1"/>
</dbReference>
<comment type="caution">
    <text evidence="2">The sequence shown here is derived from an EMBL/GenBank/DDBJ whole genome shotgun (WGS) entry which is preliminary data.</text>
</comment>
<keyword evidence="2" id="KW-0456">Lyase</keyword>
<evidence type="ECO:0000313" key="2">
    <source>
        <dbReference type="EMBL" id="REG02424.1"/>
    </source>
</evidence>
<evidence type="ECO:0000313" key="3">
    <source>
        <dbReference type="Proteomes" id="UP000256913"/>
    </source>
</evidence>
<dbReference type="InterPro" id="IPR037523">
    <property type="entry name" value="VOC_core"/>
</dbReference>
<reference evidence="2 3" key="1">
    <citation type="submission" date="2018-08" db="EMBL/GenBank/DDBJ databases">
        <title>Sequencing the genomes of 1000 actinobacteria strains.</title>
        <authorList>
            <person name="Klenk H.-P."/>
        </authorList>
    </citation>
    <scope>NUCLEOTIDE SEQUENCE [LARGE SCALE GENOMIC DNA]</scope>
    <source>
        <strain evidence="2 3">DSM 44099</strain>
    </source>
</reference>
<feature type="domain" description="VOC" evidence="1">
    <location>
        <begin position="64"/>
        <end position="179"/>
    </location>
</feature>
<keyword evidence="3" id="KW-1185">Reference proteome</keyword>
<dbReference type="InterPro" id="IPR004360">
    <property type="entry name" value="Glyas_Fos-R_dOase_dom"/>
</dbReference>
<dbReference type="PANTHER" id="PTHR39175:SF1">
    <property type="entry name" value="FAMILY PROTEIN, PUTATIVE (AFU_ORTHOLOGUE AFUA_3G15060)-RELATED"/>
    <property type="match status" value="1"/>
</dbReference>
<organism evidence="2 3">
    <name type="scientific">Asanoa ferruginea</name>
    <dbReference type="NCBI Taxonomy" id="53367"/>
    <lineage>
        <taxon>Bacteria</taxon>
        <taxon>Bacillati</taxon>
        <taxon>Actinomycetota</taxon>
        <taxon>Actinomycetes</taxon>
        <taxon>Micromonosporales</taxon>
        <taxon>Micromonosporaceae</taxon>
        <taxon>Asanoa</taxon>
    </lineage>
</organism>
<evidence type="ECO:0000259" key="1">
    <source>
        <dbReference type="PROSITE" id="PS51819"/>
    </source>
</evidence>
<dbReference type="SUPFAM" id="SSF54593">
    <property type="entry name" value="Glyoxalase/Bleomycin resistance protein/Dihydroxybiphenyl dioxygenase"/>
    <property type="match status" value="1"/>
</dbReference>
<dbReference type="EMBL" id="QUMQ01000001">
    <property type="protein sequence ID" value="REG02424.1"/>
    <property type="molecule type" value="Genomic_DNA"/>
</dbReference>
<proteinExistence type="predicted"/>
<dbReference type="AlphaFoldDB" id="A0A3E0A1P1"/>